<dbReference type="HOGENOM" id="CLU_2123574_0_0_1"/>
<accession>Q7JYP1</accession>
<feature type="non-terminal residue" evidence="2">
    <location>
        <position position="1"/>
    </location>
</feature>
<sequence length="143" mass="15615">VTRNPSNCTSEIILLKNKNISPRKLYCGNLVSRMSDYSKFLSNLTDQLALLPKVAPKGLGRLGSLENLGNNLGNLRPAHKALMCVGVATVACVVLGFTVKSLKGHSRKDKQRIINVRIGNPIKRELEGADKDEGSFGKEEELN</sequence>
<dbReference type="ExpressionAtlas" id="Q7JYP1">
    <property type="expression patterns" value="baseline and differential"/>
</dbReference>
<dbReference type="EMBL" id="AY075295">
    <property type="protein sequence ID" value="AAL68162.2"/>
    <property type="molecule type" value="mRNA"/>
</dbReference>
<keyword evidence="1" id="KW-0812">Transmembrane</keyword>
<name>Q7JYP1_DROME</name>
<proteinExistence type="evidence at transcript level"/>
<gene>
    <name evidence="3" type="ORF">CG13021</name>
</gene>
<dbReference type="AlphaFoldDB" id="Q7JYP1"/>
<organism evidence="2">
    <name type="scientific">Drosophila melanogaster</name>
    <name type="common">Fruit fly</name>
    <dbReference type="NCBI Taxonomy" id="7227"/>
    <lineage>
        <taxon>Eukaryota</taxon>
        <taxon>Metazoa</taxon>
        <taxon>Ecdysozoa</taxon>
        <taxon>Arthropoda</taxon>
        <taxon>Hexapoda</taxon>
        <taxon>Insecta</taxon>
        <taxon>Pterygota</taxon>
        <taxon>Neoptera</taxon>
        <taxon>Endopterygota</taxon>
        <taxon>Diptera</taxon>
        <taxon>Brachycera</taxon>
        <taxon>Muscomorpha</taxon>
        <taxon>Ephydroidea</taxon>
        <taxon>Drosophilidae</taxon>
        <taxon>Drosophila</taxon>
        <taxon>Sophophora</taxon>
    </lineage>
</organism>
<dbReference type="Bgee" id="FBgn0029669">
    <property type="expression patterns" value="Expressed in early elongation stage spermatid (Drosophila) in testis and 16 other cell types or tissues"/>
</dbReference>
<feature type="transmembrane region" description="Helical" evidence="1">
    <location>
        <begin position="80"/>
        <end position="102"/>
    </location>
</feature>
<dbReference type="AGR" id="FB:FBgn0029669"/>
<dbReference type="VEuPathDB" id="VectorBase:FBgn0029669"/>
<dbReference type="FlyBase" id="FBgn0029669">
    <property type="gene designation" value="CG13021"/>
</dbReference>
<evidence type="ECO:0000313" key="2">
    <source>
        <dbReference type="EMBL" id="AAL68162.2"/>
    </source>
</evidence>
<keyword evidence="1" id="KW-1133">Transmembrane helix</keyword>
<dbReference type="OrthoDB" id="7867139at2759"/>
<keyword evidence="1" id="KW-0472">Membrane</keyword>
<evidence type="ECO:0000256" key="1">
    <source>
        <dbReference type="SAM" id="Phobius"/>
    </source>
</evidence>
<protein>
    <submittedName>
        <fullName evidence="2">AT30881p</fullName>
    </submittedName>
</protein>
<evidence type="ECO:0000313" key="3">
    <source>
        <dbReference type="FlyBase" id="FBgn0029669"/>
    </source>
</evidence>
<reference evidence="2" key="1">
    <citation type="submission" date="2003-02" db="EMBL/GenBank/DDBJ databases">
        <authorList>
            <person name="Stapleton M."/>
            <person name="Brokstein P."/>
            <person name="Hong L."/>
            <person name="Agbayani A."/>
            <person name="Carlson J."/>
            <person name="Champe M."/>
            <person name="Chavez C."/>
            <person name="Dorsett V."/>
            <person name="Dresnek D."/>
            <person name="Farfan D."/>
            <person name="Frise E."/>
            <person name="George R."/>
            <person name="Gonzalez M."/>
            <person name="Guarin H."/>
            <person name="Kronmiller B."/>
            <person name="Li P."/>
            <person name="Liao G."/>
            <person name="Miranda A."/>
            <person name="Mungall C.J."/>
            <person name="Nunoo J."/>
            <person name="Pacleb J."/>
            <person name="Paragas V."/>
            <person name="Park S."/>
            <person name="Patel S."/>
            <person name="Phouanenavong S."/>
            <person name="Wan K."/>
            <person name="Yu C."/>
            <person name="Lewis S.E."/>
            <person name="Rubin G.M."/>
            <person name="Celniker S."/>
        </authorList>
    </citation>
    <scope>NUCLEOTIDE SEQUENCE</scope>
</reference>